<evidence type="ECO:0000256" key="12">
    <source>
        <dbReference type="ARBA" id="ARBA00023306"/>
    </source>
</evidence>
<dbReference type="InterPro" id="IPR003960">
    <property type="entry name" value="ATPase_AAA_CS"/>
</dbReference>
<dbReference type="GO" id="GO:0051301">
    <property type="term" value="P:cell division"/>
    <property type="evidence" value="ECO:0007669"/>
    <property type="project" value="UniProtKB-KW"/>
</dbReference>
<dbReference type="InterPro" id="IPR027417">
    <property type="entry name" value="P-loop_NTPase"/>
</dbReference>
<evidence type="ECO:0000256" key="13">
    <source>
        <dbReference type="RuleBase" id="RU003651"/>
    </source>
</evidence>
<proteinExistence type="inferred from homology"/>
<dbReference type="GO" id="GO:0031902">
    <property type="term" value="C:late endosome membrane"/>
    <property type="evidence" value="ECO:0007669"/>
    <property type="project" value="UniProtKB-SubCell"/>
</dbReference>
<evidence type="ECO:0000259" key="16">
    <source>
        <dbReference type="SMART" id="SM00745"/>
    </source>
</evidence>
<sequence length="444" mass="49445">MSSGGTLQKAIDIVTKATEEDKNGNYEEALKLYTHGVEYFIHANKYEAHGERAKQSIRDKCTQYLERAEQLKNYIDKKSYKKKPVKSKEGGSNSSKKGKGNNSDSDSDDNPETKKMQAQLQSAIVMEKPNIKWNDVAGLEGAKDALKEAVILPIKFPHLFTGKRQAWRGILLYGPPGTGKSYLAKAVATEANNSTFLSVSSSDLVSKWLGESEKLVKTLFSLARENKPSIIFIDEVDSLCGSRSENESESARRIKTEFLVNMQGVGVDNDQVLVLGATNIPWTLDAAIRRRFERRIYIPLPEETARMTMFKLHMGKTPSDLTDSDYKYLASLSQGYSGADISIVVRNALMEPVRKVQTATHFMKISGPSPTDPNVMVHDLLTPCSPGHPQAIEMTWLDVPSEKLAEPKITVKDMQVSLEHIKPSVNEDDLSKHVKFTEEFGQEG</sequence>
<dbReference type="OMA" id="LPKCKPS"/>
<keyword evidence="10" id="KW-0653">Protein transport</keyword>
<dbReference type="CDD" id="cd02678">
    <property type="entry name" value="MIT_VPS4"/>
    <property type="match status" value="1"/>
</dbReference>
<protein>
    <recommendedName>
        <fullName evidence="3">vesicle-fusing ATPase</fullName>
        <ecNumber evidence="3">3.6.4.6</ecNumber>
    </recommendedName>
</protein>
<keyword evidence="17" id="KW-1185">Reference proteome</keyword>
<dbReference type="GO" id="GO:0007033">
    <property type="term" value="P:vacuole organization"/>
    <property type="evidence" value="ECO:0007669"/>
    <property type="project" value="TreeGrafter"/>
</dbReference>
<dbReference type="AlphaFoldDB" id="A0A8B7YMS3"/>
<reference evidence="18" key="1">
    <citation type="submission" date="2025-08" db="UniProtKB">
        <authorList>
            <consortium name="RefSeq"/>
        </authorList>
    </citation>
    <scope>IDENTIFICATION</scope>
</reference>
<evidence type="ECO:0000256" key="4">
    <source>
        <dbReference type="ARBA" id="ARBA00022448"/>
    </source>
</evidence>
<dbReference type="Pfam" id="PF04212">
    <property type="entry name" value="MIT"/>
    <property type="match status" value="1"/>
</dbReference>
<dbReference type="Pfam" id="PF00004">
    <property type="entry name" value="AAA"/>
    <property type="match status" value="1"/>
</dbReference>
<dbReference type="FunFam" id="1.20.58.80:FF:000002">
    <property type="entry name" value="Vacuolar protein sorting-associated protein 4A"/>
    <property type="match status" value="1"/>
</dbReference>
<dbReference type="InterPro" id="IPR045253">
    <property type="entry name" value="VPS4_MIT"/>
</dbReference>
<comment type="subcellular location">
    <subcellularLocation>
        <location evidence="1">Late endosome membrane</location>
        <topology evidence="1">Peripheral membrane protein</topology>
    </subcellularLocation>
</comment>
<evidence type="ECO:0000259" key="15">
    <source>
        <dbReference type="SMART" id="SM00382"/>
    </source>
</evidence>
<evidence type="ECO:0000256" key="14">
    <source>
        <dbReference type="SAM" id="MobiDB-lite"/>
    </source>
</evidence>
<dbReference type="Pfam" id="PF09336">
    <property type="entry name" value="Vps4_C"/>
    <property type="match status" value="1"/>
</dbReference>
<feature type="region of interest" description="Disordered" evidence="14">
    <location>
        <begin position="79"/>
        <end position="117"/>
    </location>
</feature>
<dbReference type="Gene3D" id="3.40.50.300">
    <property type="entry name" value="P-loop containing nucleotide triphosphate hydrolases"/>
    <property type="match status" value="1"/>
</dbReference>
<dbReference type="PANTHER" id="PTHR23074">
    <property type="entry name" value="AAA DOMAIN-CONTAINING"/>
    <property type="match status" value="1"/>
</dbReference>
<feature type="domain" description="MIT" evidence="16">
    <location>
        <begin position="3"/>
        <end position="82"/>
    </location>
</feature>
<dbReference type="InterPro" id="IPR015415">
    <property type="entry name" value="Spast_Vps4_C"/>
</dbReference>
<dbReference type="EC" id="3.6.4.6" evidence="3"/>
<keyword evidence="8" id="KW-0378">Hydrolase</keyword>
<feature type="domain" description="AAA+ ATPase" evidence="15">
    <location>
        <begin position="166"/>
        <end position="302"/>
    </location>
</feature>
<dbReference type="SUPFAM" id="SSF116846">
    <property type="entry name" value="MIT domain"/>
    <property type="match status" value="1"/>
</dbReference>
<evidence type="ECO:0000313" key="17">
    <source>
        <dbReference type="Proteomes" id="UP000694845"/>
    </source>
</evidence>
<dbReference type="FunFam" id="3.40.50.300:FF:000043">
    <property type="entry name" value="Vacuolar protein sorting-associated protein 4"/>
    <property type="match status" value="1"/>
</dbReference>
<dbReference type="KEGG" id="aplc:110981358"/>
<dbReference type="InterPro" id="IPR041569">
    <property type="entry name" value="AAA_lid_3"/>
</dbReference>
<evidence type="ECO:0000256" key="6">
    <source>
        <dbReference type="ARBA" id="ARBA00022741"/>
    </source>
</evidence>
<dbReference type="InterPro" id="IPR003959">
    <property type="entry name" value="ATPase_AAA_core"/>
</dbReference>
<dbReference type="PANTHER" id="PTHR23074:SF83">
    <property type="entry name" value="VACUOLAR PROTEIN SORTING-ASSOCIATED PROTEIN 4A"/>
    <property type="match status" value="1"/>
</dbReference>
<dbReference type="FunFam" id="1.10.8.60:FF:000015">
    <property type="entry name" value="vacuolar protein sorting-associated protein 4A"/>
    <property type="match status" value="1"/>
</dbReference>
<dbReference type="GO" id="GO:0015031">
    <property type="term" value="P:protein transport"/>
    <property type="evidence" value="ECO:0007669"/>
    <property type="project" value="UniProtKB-KW"/>
</dbReference>
<keyword evidence="5" id="KW-0132">Cell division</keyword>
<dbReference type="RefSeq" id="XP_022094564.1">
    <property type="nucleotide sequence ID" value="XM_022238872.1"/>
</dbReference>
<dbReference type="Gene3D" id="1.10.8.60">
    <property type="match status" value="1"/>
</dbReference>
<dbReference type="GeneID" id="110981358"/>
<dbReference type="Gene3D" id="1.20.58.80">
    <property type="entry name" value="Phosphotransferase system, lactose/cellobiose-type IIA subunit"/>
    <property type="match status" value="1"/>
</dbReference>
<dbReference type="SUPFAM" id="SSF52540">
    <property type="entry name" value="P-loop containing nucleoside triphosphate hydrolases"/>
    <property type="match status" value="1"/>
</dbReference>
<dbReference type="InterPro" id="IPR036181">
    <property type="entry name" value="MIT_dom_sf"/>
</dbReference>
<evidence type="ECO:0000256" key="8">
    <source>
        <dbReference type="ARBA" id="ARBA00022801"/>
    </source>
</evidence>
<dbReference type="InterPro" id="IPR007330">
    <property type="entry name" value="MIT_dom"/>
</dbReference>
<evidence type="ECO:0000256" key="10">
    <source>
        <dbReference type="ARBA" id="ARBA00022927"/>
    </source>
</evidence>
<dbReference type="InterPro" id="IPR050304">
    <property type="entry name" value="MT-severing_AAA_ATPase"/>
</dbReference>
<accession>A0A8B7YMS3</accession>
<dbReference type="SMART" id="SM00745">
    <property type="entry name" value="MIT"/>
    <property type="match status" value="1"/>
</dbReference>
<dbReference type="Proteomes" id="UP000694845">
    <property type="component" value="Unplaced"/>
</dbReference>
<evidence type="ECO:0000256" key="5">
    <source>
        <dbReference type="ARBA" id="ARBA00022618"/>
    </source>
</evidence>
<dbReference type="OrthoDB" id="29072at2759"/>
<dbReference type="Pfam" id="PF17862">
    <property type="entry name" value="AAA_lid_3"/>
    <property type="match status" value="1"/>
</dbReference>
<evidence type="ECO:0000256" key="11">
    <source>
        <dbReference type="ARBA" id="ARBA00023136"/>
    </source>
</evidence>
<keyword evidence="4" id="KW-0813">Transport</keyword>
<keyword evidence="7" id="KW-0967">Endosome</keyword>
<gene>
    <name evidence="18" type="primary">LOC110981358</name>
</gene>
<dbReference type="SMART" id="SM00382">
    <property type="entry name" value="AAA"/>
    <property type="match status" value="1"/>
</dbReference>
<dbReference type="PROSITE" id="PS00674">
    <property type="entry name" value="AAA"/>
    <property type="match status" value="1"/>
</dbReference>
<dbReference type="GO" id="GO:0016197">
    <property type="term" value="P:endosomal transport"/>
    <property type="evidence" value="ECO:0007669"/>
    <property type="project" value="TreeGrafter"/>
</dbReference>
<keyword evidence="6 13" id="KW-0547">Nucleotide-binding</keyword>
<evidence type="ECO:0000256" key="9">
    <source>
        <dbReference type="ARBA" id="ARBA00022840"/>
    </source>
</evidence>
<dbReference type="GO" id="GO:0005524">
    <property type="term" value="F:ATP binding"/>
    <property type="evidence" value="ECO:0007669"/>
    <property type="project" value="UniProtKB-KW"/>
</dbReference>
<evidence type="ECO:0000256" key="3">
    <source>
        <dbReference type="ARBA" id="ARBA00012674"/>
    </source>
</evidence>
<organism evidence="17 18">
    <name type="scientific">Acanthaster planci</name>
    <name type="common">Crown-of-thorns starfish</name>
    <dbReference type="NCBI Taxonomy" id="133434"/>
    <lineage>
        <taxon>Eukaryota</taxon>
        <taxon>Metazoa</taxon>
        <taxon>Echinodermata</taxon>
        <taxon>Eleutherozoa</taxon>
        <taxon>Asterozoa</taxon>
        <taxon>Asteroidea</taxon>
        <taxon>Valvatacea</taxon>
        <taxon>Valvatida</taxon>
        <taxon>Acanthasteridae</taxon>
        <taxon>Acanthaster</taxon>
    </lineage>
</organism>
<evidence type="ECO:0000256" key="7">
    <source>
        <dbReference type="ARBA" id="ARBA00022753"/>
    </source>
</evidence>
<name>A0A8B7YMS3_ACAPL</name>
<evidence type="ECO:0000256" key="1">
    <source>
        <dbReference type="ARBA" id="ARBA00004633"/>
    </source>
</evidence>
<evidence type="ECO:0000256" key="2">
    <source>
        <dbReference type="ARBA" id="ARBA00006914"/>
    </source>
</evidence>
<dbReference type="GO" id="GO:0016887">
    <property type="term" value="F:ATP hydrolysis activity"/>
    <property type="evidence" value="ECO:0007669"/>
    <property type="project" value="InterPro"/>
</dbReference>
<keyword evidence="9 13" id="KW-0067">ATP-binding</keyword>
<evidence type="ECO:0000313" key="18">
    <source>
        <dbReference type="RefSeq" id="XP_022094564.1"/>
    </source>
</evidence>
<feature type="compositionally biased region" description="Low complexity" evidence="14">
    <location>
        <begin position="90"/>
        <end position="104"/>
    </location>
</feature>
<dbReference type="InterPro" id="IPR003593">
    <property type="entry name" value="AAA+_ATPase"/>
</dbReference>
<keyword evidence="11" id="KW-0472">Membrane</keyword>
<keyword evidence="12" id="KW-0131">Cell cycle</keyword>
<comment type="similarity">
    <text evidence="2 13">Belongs to the AAA ATPase family.</text>
</comment>